<dbReference type="EMBL" id="GFAC01006405">
    <property type="protein sequence ID" value="JAT92783.1"/>
    <property type="molecule type" value="mRNA"/>
</dbReference>
<name>A0A1E1X0I4_9ACAR</name>
<organism evidence="2">
    <name type="scientific">Amblyomma aureolatum</name>
    <dbReference type="NCBI Taxonomy" id="187763"/>
    <lineage>
        <taxon>Eukaryota</taxon>
        <taxon>Metazoa</taxon>
        <taxon>Ecdysozoa</taxon>
        <taxon>Arthropoda</taxon>
        <taxon>Chelicerata</taxon>
        <taxon>Arachnida</taxon>
        <taxon>Acari</taxon>
        <taxon>Parasitiformes</taxon>
        <taxon>Ixodida</taxon>
        <taxon>Ixodoidea</taxon>
        <taxon>Ixodidae</taxon>
        <taxon>Amblyomminae</taxon>
        <taxon>Amblyomma</taxon>
    </lineage>
</organism>
<feature type="transmembrane region" description="Helical" evidence="1">
    <location>
        <begin position="20"/>
        <end position="38"/>
    </location>
</feature>
<proteinExistence type="evidence at transcript level"/>
<keyword evidence="1" id="KW-0812">Transmembrane</keyword>
<sequence length="148" mass="16023">MGRFNVATLVKQAKTHVVVLLRLFLLFLFLGCFLWSCCTTATGSRRRSGRCGSSCTTTRGHGSQLFLALRDYFVDGLSLQLADQLFESFGVGLDADTAQDLLNVGGGGGLVSAHGGQQVSGDVTHFLSLEDTKRLQHRNTNTLKGKKE</sequence>
<dbReference type="AlphaFoldDB" id="A0A1E1X0I4"/>
<keyword evidence="1" id="KW-1133">Transmembrane helix</keyword>
<evidence type="ECO:0000256" key="1">
    <source>
        <dbReference type="SAM" id="Phobius"/>
    </source>
</evidence>
<keyword evidence="1" id="KW-0472">Membrane</keyword>
<evidence type="ECO:0000313" key="2">
    <source>
        <dbReference type="EMBL" id="JAT92783.1"/>
    </source>
</evidence>
<protein>
    <submittedName>
        <fullName evidence="2">Putative secreted protein</fullName>
    </submittedName>
</protein>
<feature type="non-terminal residue" evidence="2">
    <location>
        <position position="148"/>
    </location>
</feature>
<reference evidence="2" key="1">
    <citation type="journal article" date="2017" name="Front. Cell. Infect. Microbiol.">
        <title>The Distinct Transcriptional Response of the Midgut of Amblyomma sculptum and Amblyomma aureolatum Ticks to Rickettsia rickettsii Correlates to Their Differences in Susceptibility to Infection.</title>
        <authorList>
            <person name="Martins L.A."/>
            <person name="Galletti M.F.B.M."/>
            <person name="Ribeiro J.M."/>
            <person name="Fujita A."/>
            <person name="Costa F.B."/>
            <person name="Labruna M.B."/>
            <person name="Daffre S."/>
            <person name="Fogaca A.C."/>
        </authorList>
    </citation>
    <scope>NUCLEOTIDE SEQUENCE</scope>
</reference>
<accession>A0A1E1X0I4</accession>